<feature type="compositionally biased region" description="Polar residues" evidence="1">
    <location>
        <begin position="62"/>
        <end position="76"/>
    </location>
</feature>
<feature type="compositionally biased region" description="Basic and acidic residues" evidence="1">
    <location>
        <begin position="104"/>
        <end position="119"/>
    </location>
</feature>
<feature type="compositionally biased region" description="Low complexity" evidence="1">
    <location>
        <begin position="929"/>
        <end position="940"/>
    </location>
</feature>
<feature type="region of interest" description="Disordered" evidence="1">
    <location>
        <begin position="409"/>
        <end position="434"/>
    </location>
</feature>
<feature type="region of interest" description="Disordered" evidence="1">
    <location>
        <begin position="325"/>
        <end position="366"/>
    </location>
</feature>
<reference evidence="2" key="1">
    <citation type="submission" date="2025-08" db="UniProtKB">
        <authorList>
            <consortium name="Ensembl"/>
        </authorList>
    </citation>
    <scope>IDENTIFICATION</scope>
</reference>
<feature type="compositionally biased region" description="Polar residues" evidence="1">
    <location>
        <begin position="1129"/>
        <end position="1139"/>
    </location>
</feature>
<organism evidence="2 3">
    <name type="scientific">Oryzias sinensis</name>
    <name type="common">Chinese medaka</name>
    <dbReference type="NCBI Taxonomy" id="183150"/>
    <lineage>
        <taxon>Eukaryota</taxon>
        <taxon>Metazoa</taxon>
        <taxon>Chordata</taxon>
        <taxon>Craniata</taxon>
        <taxon>Vertebrata</taxon>
        <taxon>Euteleostomi</taxon>
        <taxon>Actinopterygii</taxon>
        <taxon>Neopterygii</taxon>
        <taxon>Teleostei</taxon>
        <taxon>Neoteleostei</taxon>
        <taxon>Acanthomorphata</taxon>
        <taxon>Ovalentaria</taxon>
        <taxon>Atherinomorphae</taxon>
        <taxon>Beloniformes</taxon>
        <taxon>Adrianichthyidae</taxon>
        <taxon>Oryziinae</taxon>
        <taxon>Oryzias</taxon>
    </lineage>
</organism>
<dbReference type="GO" id="GO:0050908">
    <property type="term" value="P:detection of light stimulus involved in visual perception"/>
    <property type="evidence" value="ECO:0007669"/>
    <property type="project" value="Ensembl"/>
</dbReference>
<protein>
    <recommendedName>
        <fullName evidence="4">Photoreceptor cilium actin regulator</fullName>
    </recommendedName>
</protein>
<dbReference type="Pfam" id="PF15449">
    <property type="entry name" value="Retinal"/>
    <property type="match status" value="3"/>
</dbReference>
<feature type="region of interest" description="Disordered" evidence="1">
    <location>
        <begin position="1085"/>
        <end position="1161"/>
    </location>
</feature>
<dbReference type="AlphaFoldDB" id="A0A8C7XNA0"/>
<dbReference type="Ensembl" id="ENSOSIT00000015425.1">
    <property type="protein sequence ID" value="ENSOSIP00000014591.1"/>
    <property type="gene ID" value="ENSOSIG00000008241.1"/>
</dbReference>
<feature type="compositionally biased region" description="Polar residues" evidence="1">
    <location>
        <begin position="85"/>
        <end position="103"/>
    </location>
</feature>
<feature type="compositionally biased region" description="Polar residues" evidence="1">
    <location>
        <begin position="982"/>
        <end position="996"/>
    </location>
</feature>
<feature type="compositionally biased region" description="Basic and acidic residues" evidence="1">
    <location>
        <begin position="539"/>
        <end position="561"/>
    </location>
</feature>
<evidence type="ECO:0000313" key="2">
    <source>
        <dbReference type="Ensembl" id="ENSOSIP00000014591.1"/>
    </source>
</evidence>
<feature type="region of interest" description="Disordered" evidence="1">
    <location>
        <begin position="1"/>
        <end position="142"/>
    </location>
</feature>
<evidence type="ECO:0000313" key="3">
    <source>
        <dbReference type="Proteomes" id="UP000694383"/>
    </source>
</evidence>
<accession>A0A8C7XNA0</accession>
<feature type="region of interest" description="Disordered" evidence="1">
    <location>
        <begin position="879"/>
        <end position="1023"/>
    </location>
</feature>
<feature type="region of interest" description="Disordered" evidence="1">
    <location>
        <begin position="494"/>
        <end position="561"/>
    </location>
</feature>
<sequence>MGCAPSKGNNFGNLTVMRKGRMLPPVPQEAPADLQFEDKDTHNSTGSKNKNIKERKGAGGIQVSQIEAQMTPQRKIQGTELENADSVNMNKSESQTMEKNTASLKKEKHTENEDLADKKSGKKTKKNAKCAKAPKRKDKDNDKMYANQKVDFPEPLVKAHQAAYAFLNPSIQKYDIVLGLLEQATQTQVSIQPMVAFMALRYEEIIQGLEEIADEGEKVFKEYGEQLAWPTQMKNLSSSSLLKSGSVSSQPPPDLLQQLLQYTTQRMRNVCQTVRGLGDSALEEAVEYFTSVSDLLEEKLKIKRAAEARLMQVLTRIEMASLRKPGPEDSALFSEDSGIGAENESLAGSEKRHRRGSCGSTGTNQSTVSSIEYTVSTVGLPRQKRRNQISPSLSLASLNSVGSACTLMPNGQEDSLLGSISLDDGEDDENDEEVDRGVEDVKVAFRMQSNSSPVRGENHPSRLPAKRIENPQNVDMTLKMKNAISGRIQFVSKQNTTAKEKVARNPKASGPEWTDEVQSPKRPQTAALVRRAVVKKRSTTREQRSRSAESLRSKGEDPTLLELERTQKNLSQRLQKMSKTKVEGNSKIGLCKQAQGNSPAQSPAINRKLPSVGKDCVSQKCNQKASPPNCQTKKEKLVKTEEEEQTKDEKTPRVPFKATPPPSPPSSPRTSGFHRGRNSVKKLIDTFSQGLEEGEGPKSLGPLKSIQRCGVPVLPGLGNVEAVLSSGLTSCRPDPIASVKTDDLDVNNLPPPPLEVLLDNSFESAQSGSAAGGDCASKVGKSPVLKRAAVSQRLRASVQSVTVLPSKGGLPQLSNAISPDKVNRQDSSASLKINQPDVQSGVAQQTDTNCLHQKESKIIPVQQSLNTNSERLPTYSATMSNSLEESSDTQHLSKLSESGPNTDASTVPVFSENTNQPFTLPTGSKGRMLPSTPSTPSSLPRRFQSSSTLKKQPTPPSSASPTSDRTFSTPPSAQRRLPTPPTLKQNALNSVTTPSHSFKAPSPPASPRVQRLSRENSSEDLSSFRTFSNARSVFCPVSPSLFEAQPCSVPKPPQAWASTRVSFLSNNWGGRGRFPVCVQGPRPFVRRTQSDRRPSLSVPQRPESKSAAETFGSEPSICSKGLEDESTTDSELWGSQSDLRATPRSASHPDLCVVGHALHRD</sequence>
<dbReference type="GO" id="GO:0021549">
    <property type="term" value="P:cerebellum development"/>
    <property type="evidence" value="ECO:0007669"/>
    <property type="project" value="Ensembl"/>
</dbReference>
<feature type="compositionally biased region" description="Polar residues" evidence="1">
    <location>
        <begin position="879"/>
        <end position="905"/>
    </location>
</feature>
<dbReference type="GeneTree" id="ENSGT00390000002768"/>
<dbReference type="InterPro" id="IPR029352">
    <property type="entry name" value="PCARE"/>
</dbReference>
<name>A0A8C7XNA0_9TELE</name>
<dbReference type="GO" id="GO:0060041">
    <property type="term" value="P:retina development in camera-type eye"/>
    <property type="evidence" value="ECO:0007669"/>
    <property type="project" value="Ensembl"/>
</dbReference>
<feature type="compositionally biased region" description="Pro residues" evidence="1">
    <location>
        <begin position="658"/>
        <end position="667"/>
    </location>
</feature>
<dbReference type="PANTHER" id="PTHR22017">
    <property type="entry name" value="PHOTORECEPTOR CILIUM ACTIN REGULATOR"/>
    <property type="match status" value="1"/>
</dbReference>
<reference evidence="2" key="2">
    <citation type="submission" date="2025-09" db="UniProtKB">
        <authorList>
            <consortium name="Ensembl"/>
        </authorList>
    </citation>
    <scope>IDENTIFICATION</scope>
</reference>
<feature type="compositionally biased region" description="Basic residues" evidence="1">
    <location>
        <begin position="120"/>
        <end position="136"/>
    </location>
</feature>
<evidence type="ECO:0008006" key="4">
    <source>
        <dbReference type="Google" id="ProtNLM"/>
    </source>
</evidence>
<feature type="compositionally biased region" description="Acidic residues" evidence="1">
    <location>
        <begin position="423"/>
        <end position="434"/>
    </location>
</feature>
<dbReference type="Proteomes" id="UP000694383">
    <property type="component" value="Unplaced"/>
</dbReference>
<feature type="compositionally biased region" description="Polar residues" evidence="1">
    <location>
        <begin position="911"/>
        <end position="922"/>
    </location>
</feature>
<evidence type="ECO:0000256" key="1">
    <source>
        <dbReference type="SAM" id="MobiDB-lite"/>
    </source>
</evidence>
<proteinExistence type="predicted"/>
<keyword evidence="3" id="KW-1185">Reference proteome</keyword>
<feature type="compositionally biased region" description="Polar residues" evidence="1">
    <location>
        <begin position="594"/>
        <end position="604"/>
    </location>
</feature>
<dbReference type="PANTHER" id="PTHR22017:SF0">
    <property type="entry name" value="PHOTORECEPTOR CILIUM ACTIN REGULATOR"/>
    <property type="match status" value="1"/>
</dbReference>
<feature type="compositionally biased region" description="Polar residues" evidence="1">
    <location>
        <begin position="619"/>
        <end position="631"/>
    </location>
</feature>
<dbReference type="GO" id="GO:0042461">
    <property type="term" value="P:photoreceptor cell development"/>
    <property type="evidence" value="ECO:0007669"/>
    <property type="project" value="Ensembl"/>
</dbReference>
<feature type="region of interest" description="Disordered" evidence="1">
    <location>
        <begin position="592"/>
        <end position="679"/>
    </location>
</feature>
<dbReference type="GO" id="GO:0060026">
    <property type="term" value="P:convergent extension"/>
    <property type="evidence" value="ECO:0007669"/>
    <property type="project" value="Ensembl"/>
</dbReference>